<protein>
    <submittedName>
        <fullName evidence="1">Uncharacterized protein</fullName>
    </submittedName>
</protein>
<sequence length="61" mass="7021">MEYLVIIGVILLIAIVSYSASQHRLDSKAAKLQHGNDEERQLAGELRDISRQIDQGKYFYR</sequence>
<dbReference type="RefSeq" id="WP_039200051.1">
    <property type="nucleotide sequence ID" value="NZ_CP007456.1"/>
</dbReference>
<dbReference type="KEGG" id="bka:AH68_09445"/>
<dbReference type="HOGENOM" id="CLU_208319_0_0_11"/>
<gene>
    <name evidence="1" type="ORF">AH68_09445</name>
</gene>
<evidence type="ECO:0000313" key="1">
    <source>
        <dbReference type="EMBL" id="AIZ15218.1"/>
    </source>
</evidence>
<name>A0A0A7I4S8_9BIFI</name>
<dbReference type="AlphaFoldDB" id="A0A0A7I4S8"/>
<accession>A0A0A7I4S8</accession>
<proteinExistence type="predicted"/>
<organism evidence="1 2">
    <name type="scientific">Bifidobacterium catenulatum PV20-2</name>
    <dbReference type="NCBI Taxonomy" id="1447716"/>
    <lineage>
        <taxon>Bacteria</taxon>
        <taxon>Bacillati</taxon>
        <taxon>Actinomycetota</taxon>
        <taxon>Actinomycetes</taxon>
        <taxon>Bifidobacteriales</taxon>
        <taxon>Bifidobacteriaceae</taxon>
        <taxon>Bifidobacterium</taxon>
    </lineage>
</organism>
<dbReference type="Proteomes" id="UP000030625">
    <property type="component" value="Chromosome"/>
</dbReference>
<dbReference type="EMBL" id="CP007456">
    <property type="protein sequence ID" value="AIZ15218.1"/>
    <property type="molecule type" value="Genomic_DNA"/>
</dbReference>
<reference evidence="1 2" key="1">
    <citation type="journal article" date="2015" name="Genome Announc.">
        <title>Complete and Assembled Genome Sequence of Bifidobacterium kashiwanohense PV20-2, Isolated from the Feces of an Anemic Kenyan Infant.</title>
        <authorList>
            <person name="Vazquez-Gutierrez P."/>
            <person name="Lacroix C."/>
            <person name="Chassard C."/>
            <person name="Klumpp J."/>
            <person name="Jans C."/>
            <person name="Stevens M.J."/>
        </authorList>
    </citation>
    <scope>NUCLEOTIDE SEQUENCE [LARGE SCALE GENOMIC DNA]</scope>
    <source>
        <strain evidence="1 2">PV20-2</strain>
    </source>
</reference>
<evidence type="ECO:0000313" key="2">
    <source>
        <dbReference type="Proteomes" id="UP000030625"/>
    </source>
</evidence>
<dbReference type="OrthoDB" id="3234037at2"/>